<feature type="non-terminal residue" evidence="1">
    <location>
        <position position="63"/>
    </location>
</feature>
<evidence type="ECO:0000313" key="2">
    <source>
        <dbReference type="Proteomes" id="UP000499080"/>
    </source>
</evidence>
<sequence length="63" mass="6760">MFPRATSDGIVDAVREAFAGLAARLGNSSLPSYYQQASLMSVSKDKILSKVNVPPETHFGKGF</sequence>
<dbReference type="Proteomes" id="UP000499080">
    <property type="component" value="Unassembled WGS sequence"/>
</dbReference>
<accession>A0A4Y2CI16</accession>
<gene>
    <name evidence="1" type="ORF">AVEN_265443_1</name>
</gene>
<proteinExistence type="predicted"/>
<name>A0A4Y2CI16_ARAVE</name>
<dbReference type="EMBL" id="BGPR01000191">
    <property type="protein sequence ID" value="GBM03398.1"/>
    <property type="molecule type" value="Genomic_DNA"/>
</dbReference>
<evidence type="ECO:0000313" key="1">
    <source>
        <dbReference type="EMBL" id="GBM03398.1"/>
    </source>
</evidence>
<comment type="caution">
    <text evidence="1">The sequence shown here is derived from an EMBL/GenBank/DDBJ whole genome shotgun (WGS) entry which is preliminary data.</text>
</comment>
<organism evidence="1 2">
    <name type="scientific">Araneus ventricosus</name>
    <name type="common">Orbweaver spider</name>
    <name type="synonym">Epeira ventricosa</name>
    <dbReference type="NCBI Taxonomy" id="182803"/>
    <lineage>
        <taxon>Eukaryota</taxon>
        <taxon>Metazoa</taxon>
        <taxon>Ecdysozoa</taxon>
        <taxon>Arthropoda</taxon>
        <taxon>Chelicerata</taxon>
        <taxon>Arachnida</taxon>
        <taxon>Araneae</taxon>
        <taxon>Araneomorphae</taxon>
        <taxon>Entelegynae</taxon>
        <taxon>Araneoidea</taxon>
        <taxon>Araneidae</taxon>
        <taxon>Araneus</taxon>
    </lineage>
</organism>
<keyword evidence="2" id="KW-1185">Reference proteome</keyword>
<dbReference type="AlphaFoldDB" id="A0A4Y2CI16"/>
<reference evidence="1 2" key="1">
    <citation type="journal article" date="2019" name="Sci. Rep.">
        <title>Orb-weaving spider Araneus ventricosus genome elucidates the spidroin gene catalogue.</title>
        <authorList>
            <person name="Kono N."/>
            <person name="Nakamura H."/>
            <person name="Ohtoshi R."/>
            <person name="Moran D.A.P."/>
            <person name="Shinohara A."/>
            <person name="Yoshida Y."/>
            <person name="Fujiwara M."/>
            <person name="Mori M."/>
            <person name="Tomita M."/>
            <person name="Arakawa K."/>
        </authorList>
    </citation>
    <scope>NUCLEOTIDE SEQUENCE [LARGE SCALE GENOMIC DNA]</scope>
</reference>
<protein>
    <submittedName>
        <fullName evidence="1">Uncharacterized protein</fullName>
    </submittedName>
</protein>